<dbReference type="Pfam" id="PF01915">
    <property type="entry name" value="Glyco_hydro_3_C"/>
    <property type="match status" value="1"/>
</dbReference>
<protein>
    <submittedName>
        <fullName evidence="5">Glycoside hydrolase family 3 C-terminal domain-containing protein</fullName>
    </submittedName>
</protein>
<dbReference type="PANTHER" id="PTHR42715:SF10">
    <property type="entry name" value="BETA-GLUCOSIDASE"/>
    <property type="match status" value="1"/>
</dbReference>
<evidence type="ECO:0000313" key="6">
    <source>
        <dbReference type="Proteomes" id="UP000812844"/>
    </source>
</evidence>
<comment type="similarity">
    <text evidence="1">Belongs to the glycosyl hydrolase 3 family.</text>
</comment>
<sequence length="954" mass="103002">MIDINMSDVVSVIQSCRWYLVALAVILVVAIVTAVACRKANVALRGLIRKESAIVAIAAIVAVANLICLGPMSTLLTLALGGSGTISAEATDRSNQDTRTIAGEGTVLLKNDGGLPLEPGSAINTFGWTVANPVYGGSGAGALNDLYDRVTLVEGLEDAGFSVNQDLIDFYNSYGLTRSDYGTDWTLPEPPVAEYGDDLLESAREFSDTALFVIGRVGGEGNDLPTDMASATHQDNSTEYADFEQGEHYLQLSRTERDLLDMVCDDYENVIVVYDGLSPMELGFVDEYPQIKAALWCAGPGQTGFDALGDILSGETNPSGKTPDTFVYDLTATPTFNNIGNFPYDNMDEFMVDDSDPYMSGSVPTFVNYVEGIYAGYRFYETAAAEGAIDYDSVVQYPFGYGLSYTTFEQTLGEPVDNGDGTIGFDVTVTNTGDVAGKGVAEIYYNPPYTDGGIEKASANLIDFAKTNLLEPGDSQTLSFTINEEDMASYDQSGDGHYVLEAGDYVISLNSDSHTVIDSFTHHVDEDIVYGEDNPRSTDQVAAVNRFGFAAGDVTYLSRADGFANMDEALAAPESMTMSDELKAGFINTSTYQEETDADAEMPTTGADNGLTLADLRGADYDDPQWDDLLDQLTIDDMQDMIAHGGFQTAAAASVDKASTVDVDGPSALSNNFTGAGSVGFPSAVMIAATWNPEMASAYGSDMGEMADQLGASGWYAPSMNLHRSAFEGRSYEYFSEDSLLSGVMASKAVAGAAEHGVYAYLKHFVLNEQETNRWSMLCSWIQEQPLRELYLKPFEMCVKEGGATAVMSSFNYIGNVWAGGCPELLTGVLRDEWGFRGFVDTDYFAGAYYMNADQMIAAGGDTCLSTFDIGTNFVSYTDNPVYVNYMRDACHDIMYTVVNSRAYAPENLKTGLETWMKVAIAIDVVVAVLLIGWEVLAIRAYLRKRSEPTITVG</sequence>
<feature type="transmembrane region" description="Helical" evidence="3">
    <location>
        <begin position="53"/>
        <end position="80"/>
    </location>
</feature>
<evidence type="ECO:0000259" key="4">
    <source>
        <dbReference type="SMART" id="SM01217"/>
    </source>
</evidence>
<gene>
    <name evidence="5" type="ORF">KIH73_04795</name>
</gene>
<dbReference type="Pfam" id="PF14310">
    <property type="entry name" value="Fn3-like"/>
    <property type="match status" value="1"/>
</dbReference>
<keyword evidence="6" id="KW-1185">Reference proteome</keyword>
<dbReference type="RefSeq" id="WP_219081114.1">
    <property type="nucleotide sequence ID" value="NZ_JAHBBD010000008.1"/>
</dbReference>
<reference evidence="5 6" key="1">
    <citation type="submission" date="2021-05" db="EMBL/GenBank/DDBJ databases">
        <title>Phylogenetic classification of ten novel species belonging to the genus Bifidobacterium comprising B. colchicus sp. nov., B. abeli sp. nov., B. bicoloris sp. nov., B. guerezis sp. nov., B. rosaliae sp. nov., B. santillanensis sp. nov., B. argentati sp. nov., B. amazzoni sp. nov., B. pluviali sp. nov., and B. pinnaculum sp. nov.</title>
        <authorList>
            <person name="Lugli G.A."/>
            <person name="Ruiz Garcia L."/>
            <person name="Margolles A."/>
            <person name="Ventura M."/>
        </authorList>
    </citation>
    <scope>NUCLEOTIDE SEQUENCE [LARGE SCALE GENOMIC DNA]</scope>
    <source>
        <strain evidence="5 6">6T3</strain>
    </source>
</reference>
<feature type="transmembrane region" description="Helical" evidence="3">
    <location>
        <begin position="18"/>
        <end position="37"/>
    </location>
</feature>
<dbReference type="InterPro" id="IPR002772">
    <property type="entry name" value="Glyco_hydro_3_C"/>
</dbReference>
<dbReference type="InterPro" id="IPR050288">
    <property type="entry name" value="Cellulose_deg_GH3"/>
</dbReference>
<dbReference type="InterPro" id="IPR026891">
    <property type="entry name" value="Fn3-like"/>
</dbReference>
<evidence type="ECO:0000256" key="2">
    <source>
        <dbReference type="ARBA" id="ARBA00022801"/>
    </source>
</evidence>
<evidence type="ECO:0000313" key="5">
    <source>
        <dbReference type="EMBL" id="MBW3082697.1"/>
    </source>
</evidence>
<proteinExistence type="inferred from homology"/>
<name>A0ABS6WAC1_9BIFI</name>
<accession>A0ABS6WAC1</accession>
<evidence type="ECO:0000256" key="1">
    <source>
        <dbReference type="ARBA" id="ARBA00005336"/>
    </source>
</evidence>
<evidence type="ECO:0000256" key="3">
    <source>
        <dbReference type="SAM" id="Phobius"/>
    </source>
</evidence>
<keyword evidence="3" id="KW-1133">Transmembrane helix</keyword>
<keyword evidence="3" id="KW-0472">Membrane</keyword>
<comment type="caution">
    <text evidence="5">The sequence shown here is derived from an EMBL/GenBank/DDBJ whole genome shotgun (WGS) entry which is preliminary data.</text>
</comment>
<dbReference type="SMART" id="SM01217">
    <property type="entry name" value="Fn3_like"/>
    <property type="match status" value="1"/>
</dbReference>
<dbReference type="PANTHER" id="PTHR42715">
    <property type="entry name" value="BETA-GLUCOSIDASE"/>
    <property type="match status" value="1"/>
</dbReference>
<dbReference type="EMBL" id="JAHBBD010000008">
    <property type="protein sequence ID" value="MBW3082697.1"/>
    <property type="molecule type" value="Genomic_DNA"/>
</dbReference>
<organism evidence="5 6">
    <name type="scientific">Bifidobacterium phasiani</name>
    <dbReference type="NCBI Taxonomy" id="2834431"/>
    <lineage>
        <taxon>Bacteria</taxon>
        <taxon>Bacillati</taxon>
        <taxon>Actinomycetota</taxon>
        <taxon>Actinomycetes</taxon>
        <taxon>Bifidobacteriales</taxon>
        <taxon>Bifidobacteriaceae</taxon>
        <taxon>Bifidobacterium</taxon>
    </lineage>
</organism>
<keyword evidence="2 5" id="KW-0378">Hydrolase</keyword>
<dbReference type="Pfam" id="PF00933">
    <property type="entry name" value="Glyco_hydro_3"/>
    <property type="match status" value="1"/>
</dbReference>
<keyword evidence="3" id="KW-0812">Transmembrane</keyword>
<feature type="domain" description="Fibronectin type III-like" evidence="4">
    <location>
        <begin position="439"/>
        <end position="513"/>
    </location>
</feature>
<feature type="transmembrane region" description="Helical" evidence="3">
    <location>
        <begin position="916"/>
        <end position="937"/>
    </location>
</feature>
<dbReference type="GO" id="GO:0016787">
    <property type="term" value="F:hydrolase activity"/>
    <property type="evidence" value="ECO:0007669"/>
    <property type="project" value="UniProtKB-KW"/>
</dbReference>
<dbReference type="InterPro" id="IPR001764">
    <property type="entry name" value="Glyco_hydro_3_N"/>
</dbReference>
<dbReference type="Proteomes" id="UP000812844">
    <property type="component" value="Unassembled WGS sequence"/>
</dbReference>